<dbReference type="GeneID" id="98612167"/>
<dbReference type="PANTHER" id="PTHR30027">
    <property type="entry name" value="RIBOSOMAL RNA SMALL SUBUNIT METHYLTRANSFERASE E"/>
    <property type="match status" value="1"/>
</dbReference>
<dbReference type="SUPFAM" id="SSF88697">
    <property type="entry name" value="PUA domain-like"/>
    <property type="match status" value="1"/>
</dbReference>
<evidence type="ECO:0000256" key="6">
    <source>
        <dbReference type="ARBA" id="ARBA00022552"/>
    </source>
</evidence>
<dbReference type="SUPFAM" id="SSF75217">
    <property type="entry name" value="alpha/beta knot"/>
    <property type="match status" value="1"/>
</dbReference>
<dbReference type="NCBIfam" id="NF008692">
    <property type="entry name" value="PRK11713.1-5"/>
    <property type="match status" value="1"/>
</dbReference>
<evidence type="ECO:0000313" key="16">
    <source>
        <dbReference type="Proteomes" id="UP000001947"/>
    </source>
</evidence>
<dbReference type="NCBIfam" id="TIGR00046">
    <property type="entry name" value="RsmE family RNA methyltransferase"/>
    <property type="match status" value="1"/>
</dbReference>
<dbReference type="EC" id="2.1.1.193" evidence="3 12"/>
<dbReference type="Proteomes" id="UP000001947">
    <property type="component" value="Chromosome"/>
</dbReference>
<evidence type="ECO:0000256" key="10">
    <source>
        <dbReference type="ARBA" id="ARBA00025699"/>
    </source>
</evidence>
<dbReference type="InterPro" id="IPR029026">
    <property type="entry name" value="tRNA_m1G_MTases_N"/>
</dbReference>
<keyword evidence="9 12" id="KW-0949">S-adenosyl-L-methionine</keyword>
<dbReference type="STRING" id="203122.Sde_0467"/>
<evidence type="ECO:0000256" key="1">
    <source>
        <dbReference type="ARBA" id="ARBA00004496"/>
    </source>
</evidence>
<comment type="similarity">
    <text evidence="2 12">Belongs to the RNA methyltransferase RsmE family.</text>
</comment>
<dbReference type="GO" id="GO:0070475">
    <property type="term" value="P:rRNA base methylation"/>
    <property type="evidence" value="ECO:0007669"/>
    <property type="project" value="TreeGrafter"/>
</dbReference>
<gene>
    <name evidence="15" type="ordered locus">Sde_0467</name>
</gene>
<evidence type="ECO:0000259" key="14">
    <source>
        <dbReference type="Pfam" id="PF20260"/>
    </source>
</evidence>
<dbReference type="InterPro" id="IPR046886">
    <property type="entry name" value="RsmE_MTase_dom"/>
</dbReference>
<dbReference type="Gene3D" id="2.40.240.20">
    <property type="entry name" value="Hypothetical PUA domain-like, domain 1"/>
    <property type="match status" value="1"/>
</dbReference>
<dbReference type="KEGG" id="sde:Sde_0467"/>
<keyword evidence="15" id="KW-0418">Kinase</keyword>
<evidence type="ECO:0000256" key="7">
    <source>
        <dbReference type="ARBA" id="ARBA00022603"/>
    </source>
</evidence>
<reference evidence="15 16" key="1">
    <citation type="journal article" date="2008" name="PLoS Genet.">
        <title>Complete genome sequence of the complex carbohydrate-degrading marine bacterium, Saccharophagus degradans strain 2-40 T.</title>
        <authorList>
            <person name="Weiner R.M."/>
            <person name="Taylor L.E.II."/>
            <person name="Henrissat B."/>
            <person name="Hauser L."/>
            <person name="Land M."/>
            <person name="Coutinho P.M."/>
            <person name="Rancurel C."/>
            <person name="Saunders E.H."/>
            <person name="Longmire A.G."/>
            <person name="Zhang H."/>
            <person name="Bayer E.A."/>
            <person name="Gilbert H.J."/>
            <person name="Larimer F."/>
            <person name="Zhulin I.B."/>
            <person name="Ekborg N.A."/>
            <person name="Lamed R."/>
            <person name="Richardson P.M."/>
            <person name="Borovok I."/>
            <person name="Hutcheson S."/>
        </authorList>
    </citation>
    <scope>NUCLEOTIDE SEQUENCE [LARGE SCALE GENOMIC DNA]</scope>
    <source>
        <strain evidence="16">2-40 / ATCC 43961 / DSM 17024</strain>
    </source>
</reference>
<evidence type="ECO:0000256" key="3">
    <source>
        <dbReference type="ARBA" id="ARBA00012328"/>
    </source>
</evidence>
<proteinExistence type="inferred from homology"/>
<comment type="subcellular location">
    <subcellularLocation>
        <location evidence="1 12">Cytoplasm</location>
    </subcellularLocation>
</comment>
<dbReference type="InterPro" id="IPR015947">
    <property type="entry name" value="PUA-like_sf"/>
</dbReference>
<organism evidence="15 16">
    <name type="scientific">Saccharophagus degradans (strain 2-40 / ATCC 43961 / DSM 17024)</name>
    <dbReference type="NCBI Taxonomy" id="203122"/>
    <lineage>
        <taxon>Bacteria</taxon>
        <taxon>Pseudomonadati</taxon>
        <taxon>Pseudomonadota</taxon>
        <taxon>Gammaproteobacteria</taxon>
        <taxon>Cellvibrionales</taxon>
        <taxon>Cellvibrionaceae</taxon>
        <taxon>Saccharophagus</taxon>
    </lineage>
</organism>
<keyword evidence="8 12" id="KW-0808">Transferase</keyword>
<dbReference type="CDD" id="cd18084">
    <property type="entry name" value="RsmE-like"/>
    <property type="match status" value="1"/>
</dbReference>
<feature type="domain" description="Ribosomal RNA small subunit methyltransferase E methyltransferase" evidence="13">
    <location>
        <begin position="75"/>
        <end position="235"/>
    </location>
</feature>
<dbReference type="HOGENOM" id="CLU_067442_5_1_6"/>
<dbReference type="EMBL" id="CP000282">
    <property type="protein sequence ID" value="ABD79731.1"/>
    <property type="molecule type" value="Genomic_DNA"/>
</dbReference>
<comment type="function">
    <text evidence="10 12">Specifically methylates the N3 position of the uracil ring of uridine 1498 (m3U1498) in 16S rRNA. Acts on the fully assembled 30S ribosomal subunit.</text>
</comment>
<keyword evidence="5 12" id="KW-0963">Cytoplasm</keyword>
<evidence type="ECO:0000256" key="12">
    <source>
        <dbReference type="PIRNR" id="PIRNR015601"/>
    </source>
</evidence>
<dbReference type="eggNOG" id="COG1385">
    <property type="taxonomic scope" value="Bacteria"/>
</dbReference>
<dbReference type="Pfam" id="PF04452">
    <property type="entry name" value="Methyltrans_RNA"/>
    <property type="match status" value="1"/>
</dbReference>
<keyword evidence="6 12" id="KW-0698">rRNA processing</keyword>
<accession>Q21NJ8</accession>
<evidence type="ECO:0000256" key="8">
    <source>
        <dbReference type="ARBA" id="ARBA00022679"/>
    </source>
</evidence>
<dbReference type="AlphaFoldDB" id="Q21NJ8"/>
<evidence type="ECO:0000256" key="5">
    <source>
        <dbReference type="ARBA" id="ARBA00022490"/>
    </source>
</evidence>
<evidence type="ECO:0000313" key="15">
    <source>
        <dbReference type="EMBL" id="ABD79731.1"/>
    </source>
</evidence>
<evidence type="ECO:0000256" key="11">
    <source>
        <dbReference type="ARBA" id="ARBA00047944"/>
    </source>
</evidence>
<dbReference type="Gene3D" id="3.40.1280.10">
    <property type="match status" value="1"/>
</dbReference>
<feature type="domain" description="Ribosomal RNA small subunit methyltransferase E PUA-like" evidence="14">
    <location>
        <begin position="20"/>
        <end position="66"/>
    </location>
</feature>
<evidence type="ECO:0000259" key="13">
    <source>
        <dbReference type="Pfam" id="PF04452"/>
    </source>
</evidence>
<evidence type="ECO:0000256" key="4">
    <source>
        <dbReference type="ARBA" id="ARBA00013673"/>
    </source>
</evidence>
<dbReference type="GO" id="GO:0005737">
    <property type="term" value="C:cytoplasm"/>
    <property type="evidence" value="ECO:0007669"/>
    <property type="project" value="UniProtKB-SubCell"/>
</dbReference>
<keyword evidence="16" id="KW-1185">Reference proteome</keyword>
<dbReference type="InterPro" id="IPR046887">
    <property type="entry name" value="RsmE_PUA-like"/>
</dbReference>
<dbReference type="GO" id="GO:0070042">
    <property type="term" value="F:rRNA (uridine-N3-)-methyltransferase activity"/>
    <property type="evidence" value="ECO:0007669"/>
    <property type="project" value="TreeGrafter"/>
</dbReference>
<dbReference type="PANTHER" id="PTHR30027:SF3">
    <property type="entry name" value="16S RRNA (URACIL(1498)-N(3))-METHYLTRANSFERASE"/>
    <property type="match status" value="1"/>
</dbReference>
<dbReference type="InterPro" id="IPR029028">
    <property type="entry name" value="Alpha/beta_knot_MTases"/>
</dbReference>
<sequence>MRIPRIYIDKPITANANLDLDGPTAHYLLKVLRMESGRELILFNGKGGEYSAVIESAGKKNVFCKVGKHNTRESESSLQTELAIGISRGDRMDWVLQKATELGVSRIIPLFADRSEVKLKGERLEKKMQHWQQILISACEQCTRNTLPTLLPACPLDEYLASTQAEQKFVLHHRTHKKLRDITKPKSAALLIGPEGGLTDNEIQNAERKGFNALALGPRILRTETAPIAALSILQFVWGDV</sequence>
<evidence type="ECO:0000256" key="2">
    <source>
        <dbReference type="ARBA" id="ARBA00005528"/>
    </source>
</evidence>
<protein>
    <recommendedName>
        <fullName evidence="4 12">Ribosomal RNA small subunit methyltransferase E</fullName>
        <ecNumber evidence="3 12">2.1.1.193</ecNumber>
    </recommendedName>
</protein>
<dbReference type="InterPro" id="IPR006700">
    <property type="entry name" value="RsmE"/>
</dbReference>
<evidence type="ECO:0000256" key="9">
    <source>
        <dbReference type="ARBA" id="ARBA00022691"/>
    </source>
</evidence>
<dbReference type="GO" id="GO:0016301">
    <property type="term" value="F:kinase activity"/>
    <property type="evidence" value="ECO:0007669"/>
    <property type="project" value="UniProtKB-KW"/>
</dbReference>
<dbReference type="OrthoDB" id="9815641at2"/>
<dbReference type="PIRSF" id="PIRSF015601">
    <property type="entry name" value="MTase_slr0722"/>
    <property type="match status" value="1"/>
</dbReference>
<dbReference type="RefSeq" id="WP_011466952.1">
    <property type="nucleotide sequence ID" value="NC_007912.1"/>
</dbReference>
<keyword evidence="7 12" id="KW-0489">Methyltransferase</keyword>
<name>Q21NJ8_SACD2</name>
<comment type="catalytic activity">
    <reaction evidence="11 12">
        <text>uridine(1498) in 16S rRNA + S-adenosyl-L-methionine = N(3)-methyluridine(1498) in 16S rRNA + S-adenosyl-L-homocysteine + H(+)</text>
        <dbReference type="Rhea" id="RHEA:42920"/>
        <dbReference type="Rhea" id="RHEA-COMP:10283"/>
        <dbReference type="Rhea" id="RHEA-COMP:10284"/>
        <dbReference type="ChEBI" id="CHEBI:15378"/>
        <dbReference type="ChEBI" id="CHEBI:57856"/>
        <dbReference type="ChEBI" id="CHEBI:59789"/>
        <dbReference type="ChEBI" id="CHEBI:65315"/>
        <dbReference type="ChEBI" id="CHEBI:74502"/>
        <dbReference type="EC" id="2.1.1.193"/>
    </reaction>
</comment>
<dbReference type="Pfam" id="PF20260">
    <property type="entry name" value="PUA_4"/>
    <property type="match status" value="1"/>
</dbReference>